<organism evidence="1 2">
    <name type="scientific">Streptomyces lavendofoliae</name>
    <dbReference type="NCBI Taxonomy" id="67314"/>
    <lineage>
        <taxon>Bacteria</taxon>
        <taxon>Bacillati</taxon>
        <taxon>Actinomycetota</taxon>
        <taxon>Actinomycetes</taxon>
        <taxon>Kitasatosporales</taxon>
        <taxon>Streptomycetaceae</taxon>
        <taxon>Streptomyces</taxon>
    </lineage>
</organism>
<evidence type="ECO:0000313" key="1">
    <source>
        <dbReference type="EMBL" id="GGU58248.1"/>
    </source>
</evidence>
<reference evidence="1" key="1">
    <citation type="journal article" date="2014" name="Int. J. Syst. Evol. Microbiol.">
        <title>Complete genome sequence of Corynebacterium casei LMG S-19264T (=DSM 44701T), isolated from a smear-ripened cheese.</title>
        <authorList>
            <consortium name="US DOE Joint Genome Institute (JGI-PGF)"/>
            <person name="Walter F."/>
            <person name="Albersmeier A."/>
            <person name="Kalinowski J."/>
            <person name="Ruckert C."/>
        </authorList>
    </citation>
    <scope>NUCLEOTIDE SEQUENCE</scope>
    <source>
        <strain evidence="1">JCM 4391</strain>
    </source>
</reference>
<keyword evidence="2" id="KW-1185">Reference proteome</keyword>
<proteinExistence type="predicted"/>
<protein>
    <submittedName>
        <fullName evidence="1">Uncharacterized protein</fullName>
    </submittedName>
</protein>
<accession>A0A918I491</accession>
<gene>
    <name evidence="1" type="ORF">GCM10010274_53990</name>
</gene>
<sequence length="154" mass="16383">MGDLTSPIRRRRRPPRVALVIVVAVLPVSLAGCAAEAPSGRERARAAKDALCEDLGALRMDTGKLAGLGPRSRGRDELRDLREDVAHDLDLVTRSARGVRAARTRAVSDAYDRVVRAIDDLPGGATGAQAGKRIRPQLEALDRAIAASQASVKC</sequence>
<evidence type="ECO:0000313" key="2">
    <source>
        <dbReference type="Proteomes" id="UP000636661"/>
    </source>
</evidence>
<dbReference type="AlphaFoldDB" id="A0A918I491"/>
<dbReference type="RefSeq" id="WP_189553873.1">
    <property type="nucleotide sequence ID" value="NZ_BMTP01000016.1"/>
</dbReference>
<reference evidence="1" key="2">
    <citation type="submission" date="2020-09" db="EMBL/GenBank/DDBJ databases">
        <authorList>
            <person name="Sun Q."/>
            <person name="Ohkuma M."/>
        </authorList>
    </citation>
    <scope>NUCLEOTIDE SEQUENCE</scope>
    <source>
        <strain evidence="1">JCM 4391</strain>
    </source>
</reference>
<name>A0A918I491_9ACTN</name>
<dbReference type="EMBL" id="BMTP01000016">
    <property type="protein sequence ID" value="GGU58248.1"/>
    <property type="molecule type" value="Genomic_DNA"/>
</dbReference>
<comment type="caution">
    <text evidence="1">The sequence shown here is derived from an EMBL/GenBank/DDBJ whole genome shotgun (WGS) entry which is preliminary data.</text>
</comment>
<dbReference type="Proteomes" id="UP000636661">
    <property type="component" value="Unassembled WGS sequence"/>
</dbReference>